<protein>
    <submittedName>
        <fullName evidence="4">FLYWCH-type domain-containing protein</fullName>
    </submittedName>
</protein>
<dbReference type="Proteomes" id="UP000274131">
    <property type="component" value="Unassembled WGS sequence"/>
</dbReference>
<dbReference type="WBParaSite" id="EVEC_0000955601-mRNA-1">
    <property type="protein sequence ID" value="EVEC_0000955601-mRNA-1"/>
    <property type="gene ID" value="EVEC_0000955601"/>
</dbReference>
<evidence type="ECO:0000313" key="3">
    <source>
        <dbReference type="Proteomes" id="UP000274131"/>
    </source>
</evidence>
<proteinExistence type="predicted"/>
<feature type="signal peptide" evidence="1">
    <location>
        <begin position="1"/>
        <end position="17"/>
    </location>
</feature>
<evidence type="ECO:0000313" key="4">
    <source>
        <dbReference type="WBParaSite" id="EVEC_0000955601-mRNA-1"/>
    </source>
</evidence>
<gene>
    <name evidence="2" type="ORF">EVEC_LOCUS8966</name>
</gene>
<dbReference type="AlphaFoldDB" id="A0A0N4VFN0"/>
<dbReference type="EMBL" id="UXUI01009721">
    <property type="protein sequence ID" value="VDD94215.1"/>
    <property type="molecule type" value="Genomic_DNA"/>
</dbReference>
<keyword evidence="1" id="KW-0732">Signal</keyword>
<name>A0A0N4VFN0_ENTVE</name>
<reference evidence="2 3" key="2">
    <citation type="submission" date="2018-10" db="EMBL/GenBank/DDBJ databases">
        <authorList>
            <consortium name="Pathogen Informatics"/>
        </authorList>
    </citation>
    <scope>NUCLEOTIDE SEQUENCE [LARGE SCALE GENOMIC DNA]</scope>
</reference>
<keyword evidence="3" id="KW-1185">Reference proteome</keyword>
<accession>A0A0N4VFN0</accession>
<evidence type="ECO:0000313" key="2">
    <source>
        <dbReference type="EMBL" id="VDD94215.1"/>
    </source>
</evidence>
<evidence type="ECO:0000256" key="1">
    <source>
        <dbReference type="SAM" id="SignalP"/>
    </source>
</evidence>
<organism evidence="4">
    <name type="scientific">Enterobius vermicularis</name>
    <name type="common">Human pinworm</name>
    <dbReference type="NCBI Taxonomy" id="51028"/>
    <lineage>
        <taxon>Eukaryota</taxon>
        <taxon>Metazoa</taxon>
        <taxon>Ecdysozoa</taxon>
        <taxon>Nematoda</taxon>
        <taxon>Chromadorea</taxon>
        <taxon>Rhabditida</taxon>
        <taxon>Spirurina</taxon>
        <taxon>Oxyuridomorpha</taxon>
        <taxon>Oxyuroidea</taxon>
        <taxon>Oxyuridae</taxon>
        <taxon>Enterobius</taxon>
    </lineage>
</organism>
<feature type="chain" id="PRO_5043122912" evidence="1">
    <location>
        <begin position="18"/>
        <end position="200"/>
    </location>
</feature>
<reference evidence="4" key="1">
    <citation type="submission" date="2017-02" db="UniProtKB">
        <authorList>
            <consortium name="WormBaseParasite"/>
        </authorList>
    </citation>
    <scope>IDENTIFICATION</scope>
</reference>
<sequence length="200" mass="23260">MCTLARLFLFLILTVYAEDKTDRVLQPSDKKNDSQSDNVPTVVEKINPLPEAFEVDQKTADDPKRREILGKCAIRLSHTDVPLTHATHIKLGDRRYCIYGSKFELPMRQHEYWCQRRVHPNAHTFSVTNEAEFKTLHEVMSYIYNDKRRCINMPTLENVSVFPDKRKTDFMRDKSGSHSSSEIGQKCFSLCLNNPSMYIK</sequence>